<dbReference type="InterPro" id="IPR026444">
    <property type="entry name" value="Secre_tail"/>
</dbReference>
<feature type="chain" id="PRO_5012109578" description="Secretion system C-terminal sorting domain-containing protein" evidence="1">
    <location>
        <begin position="23"/>
        <end position="118"/>
    </location>
</feature>
<proteinExistence type="predicted"/>
<dbReference type="KEGG" id="cbae:COR50_09290"/>
<name>A0A291QTT6_9BACT</name>
<evidence type="ECO:0000256" key="1">
    <source>
        <dbReference type="SAM" id="SignalP"/>
    </source>
</evidence>
<dbReference type="NCBIfam" id="TIGR04183">
    <property type="entry name" value="Por_Secre_tail"/>
    <property type="match status" value="1"/>
</dbReference>
<keyword evidence="1" id="KW-0732">Signal</keyword>
<reference evidence="3 4" key="1">
    <citation type="submission" date="2017-10" db="EMBL/GenBank/DDBJ databases">
        <title>Paenichitinophaga pekingensis gen. nov., sp. nov., isolated from activated sludge.</title>
        <authorList>
            <person name="Jin D."/>
            <person name="Kong X."/>
            <person name="Deng Y."/>
            <person name="Bai Z."/>
        </authorList>
    </citation>
    <scope>NUCLEOTIDE SEQUENCE [LARGE SCALE GENOMIC DNA]</scope>
    <source>
        <strain evidence="3 4">13</strain>
    </source>
</reference>
<keyword evidence="4" id="KW-1185">Reference proteome</keyword>
<evidence type="ECO:0000313" key="3">
    <source>
        <dbReference type="EMBL" id="ATL47347.1"/>
    </source>
</evidence>
<evidence type="ECO:0000313" key="4">
    <source>
        <dbReference type="Proteomes" id="UP000220133"/>
    </source>
</evidence>
<dbReference type="Proteomes" id="UP000220133">
    <property type="component" value="Chromosome"/>
</dbReference>
<dbReference type="AlphaFoldDB" id="A0A291QTT6"/>
<protein>
    <recommendedName>
        <fullName evidence="2">Secretion system C-terminal sorting domain-containing protein</fullName>
    </recommendedName>
</protein>
<feature type="signal peptide" evidence="1">
    <location>
        <begin position="1"/>
        <end position="22"/>
    </location>
</feature>
<dbReference type="Pfam" id="PF18962">
    <property type="entry name" value="Por_Secre_tail"/>
    <property type="match status" value="1"/>
</dbReference>
<feature type="domain" description="Secretion system C-terminal sorting" evidence="2">
    <location>
        <begin position="42"/>
        <end position="109"/>
    </location>
</feature>
<gene>
    <name evidence="3" type="ORF">COR50_09290</name>
</gene>
<evidence type="ECO:0000259" key="2">
    <source>
        <dbReference type="Pfam" id="PF18962"/>
    </source>
</evidence>
<sequence length="118" mass="13345">MLKNSTLLLFLILFTLGLSFQAQSGKAVPSHFEDGVSKVVKLYPNPATTKINFEILHSNDKVYEIIVYNFLGKKMDHLKNVGVRTVLNLDNYYSGIYIYQLIDNKGNVVESGKFNVVK</sequence>
<accession>A0A291QTT6</accession>
<dbReference type="EMBL" id="CP023777">
    <property type="protein sequence ID" value="ATL47347.1"/>
    <property type="molecule type" value="Genomic_DNA"/>
</dbReference>
<organism evidence="3 4">
    <name type="scientific">Chitinophaga caeni</name>
    <dbReference type="NCBI Taxonomy" id="2029983"/>
    <lineage>
        <taxon>Bacteria</taxon>
        <taxon>Pseudomonadati</taxon>
        <taxon>Bacteroidota</taxon>
        <taxon>Chitinophagia</taxon>
        <taxon>Chitinophagales</taxon>
        <taxon>Chitinophagaceae</taxon>
        <taxon>Chitinophaga</taxon>
    </lineage>
</organism>